<accession>A0A8S5P1J0</accession>
<proteinExistence type="predicted"/>
<dbReference type="GO" id="GO:0003677">
    <property type="term" value="F:DNA binding"/>
    <property type="evidence" value="ECO:0007669"/>
    <property type="project" value="InterPro"/>
</dbReference>
<evidence type="ECO:0000313" key="1">
    <source>
        <dbReference type="EMBL" id="DAE00525.1"/>
    </source>
</evidence>
<dbReference type="Pfam" id="PF06892">
    <property type="entry name" value="Phage_CP76"/>
    <property type="match status" value="1"/>
</dbReference>
<organism evidence="1">
    <name type="scientific">Peduovirinae sp. ctjOQ18</name>
    <dbReference type="NCBI Taxonomy" id="2825161"/>
    <lineage>
        <taxon>Viruses</taxon>
        <taxon>Duplodnaviria</taxon>
        <taxon>Heunggongvirae</taxon>
        <taxon>Uroviricota</taxon>
        <taxon>Caudoviricetes</taxon>
        <taxon>Peduoviridae</taxon>
    </lineage>
</organism>
<sequence length="167" mass="18110">MYDYKVSIHNHLDSACRAFAQSHNLEQLAKSVGMRPATLRCKLNPDQPHQLTLIELIAITDATEDPRILDGMLRQLHCQPSVPVNNATMGNMQFCALTAAASVGAIAGEAVSTEQMTQARRNQILDRASDAIRSLSLIVYSVEARFQSAPVFAAAVDIVTTNATGLM</sequence>
<reference evidence="1" key="1">
    <citation type="journal article" date="2021" name="Proc. Natl. Acad. Sci. U.S.A.">
        <title>A Catalog of Tens of Thousands of Viruses from Human Metagenomes Reveals Hidden Associations with Chronic Diseases.</title>
        <authorList>
            <person name="Tisza M.J."/>
            <person name="Buck C.B."/>
        </authorList>
    </citation>
    <scope>NUCLEOTIDE SEQUENCE</scope>
    <source>
        <strain evidence="1">CtjOQ18</strain>
    </source>
</reference>
<dbReference type="InterPro" id="IPR009679">
    <property type="entry name" value="Phage_186_CII-like"/>
</dbReference>
<name>A0A8S5P1J0_9CAUD</name>
<protein>
    <submittedName>
        <fullName evidence="1">Regulatory protein</fullName>
    </submittedName>
</protein>
<dbReference type="EMBL" id="BK015304">
    <property type="protein sequence ID" value="DAE00525.1"/>
    <property type="molecule type" value="Genomic_DNA"/>
</dbReference>